<evidence type="ECO:0000256" key="5">
    <source>
        <dbReference type="ARBA" id="ARBA00023136"/>
    </source>
</evidence>
<dbReference type="SUPFAM" id="SSF103473">
    <property type="entry name" value="MFS general substrate transporter"/>
    <property type="match status" value="1"/>
</dbReference>
<protein>
    <recommendedName>
        <fullName evidence="7">Major facilitator superfamily (MFS) profile domain-containing protein</fullName>
    </recommendedName>
</protein>
<dbReference type="EMBL" id="VCAU01000015">
    <property type="protein sequence ID" value="KAF9891927.1"/>
    <property type="molecule type" value="Genomic_DNA"/>
</dbReference>
<dbReference type="InterPro" id="IPR020846">
    <property type="entry name" value="MFS_dom"/>
</dbReference>
<reference evidence="8" key="1">
    <citation type="journal article" date="2019" name="Beilstein J. Org. Chem.">
        <title>Nanangenines: drimane sesquiterpenoids as the dominant metabolite cohort of a novel Australian fungus, Aspergillus nanangensis.</title>
        <authorList>
            <person name="Lacey H.J."/>
            <person name="Gilchrist C.L.M."/>
            <person name="Crombie A."/>
            <person name="Kalaitzis J.A."/>
            <person name="Vuong D."/>
            <person name="Rutledge P.J."/>
            <person name="Turner P."/>
            <person name="Pitt J.I."/>
            <person name="Lacey E."/>
            <person name="Chooi Y.H."/>
            <person name="Piggott A.M."/>
        </authorList>
    </citation>
    <scope>NUCLEOTIDE SEQUENCE</scope>
    <source>
        <strain evidence="8">MST-FP2251</strain>
    </source>
</reference>
<evidence type="ECO:0000256" key="2">
    <source>
        <dbReference type="ARBA" id="ARBA00010992"/>
    </source>
</evidence>
<evidence type="ECO:0000256" key="4">
    <source>
        <dbReference type="ARBA" id="ARBA00022989"/>
    </source>
</evidence>
<dbReference type="Proteomes" id="UP001194746">
    <property type="component" value="Unassembled WGS sequence"/>
</dbReference>
<evidence type="ECO:0000256" key="3">
    <source>
        <dbReference type="ARBA" id="ARBA00022692"/>
    </source>
</evidence>
<comment type="subcellular location">
    <subcellularLocation>
        <location evidence="1">Membrane</location>
        <topology evidence="1">Multi-pass membrane protein</topology>
    </subcellularLocation>
</comment>
<keyword evidence="5 6" id="KW-0472">Membrane</keyword>
<comment type="caution">
    <text evidence="8">The sequence shown here is derived from an EMBL/GenBank/DDBJ whole genome shotgun (WGS) entry which is preliminary data.</text>
</comment>
<feature type="transmembrane region" description="Helical" evidence="6">
    <location>
        <begin position="317"/>
        <end position="336"/>
    </location>
</feature>
<evidence type="ECO:0000313" key="9">
    <source>
        <dbReference type="Proteomes" id="UP001194746"/>
    </source>
</evidence>
<evidence type="ECO:0000256" key="1">
    <source>
        <dbReference type="ARBA" id="ARBA00004141"/>
    </source>
</evidence>
<dbReference type="InterPro" id="IPR036259">
    <property type="entry name" value="MFS_trans_sf"/>
</dbReference>
<keyword evidence="3 6" id="KW-0812">Transmembrane</keyword>
<dbReference type="Gene3D" id="1.20.1250.20">
    <property type="entry name" value="MFS general substrate transporter like domains"/>
    <property type="match status" value="1"/>
</dbReference>
<comment type="similarity">
    <text evidence="2">Belongs to the major facilitator superfamily. Sugar transporter (TC 2.A.1.1) family.</text>
</comment>
<dbReference type="PANTHER" id="PTHR48022:SF11">
    <property type="entry name" value="MONOSACCHARIDE TRANSPORTER (HXT8), PUTATIVE (AFU_ORTHOLOGUE AFUA_2G08120)-RELATED"/>
    <property type="match status" value="1"/>
</dbReference>
<feature type="transmembrane region" description="Helical" evidence="6">
    <location>
        <begin position="157"/>
        <end position="182"/>
    </location>
</feature>
<feature type="transmembrane region" description="Helical" evidence="6">
    <location>
        <begin position="188"/>
        <end position="209"/>
    </location>
</feature>
<reference evidence="8" key="2">
    <citation type="submission" date="2020-02" db="EMBL/GenBank/DDBJ databases">
        <authorList>
            <person name="Gilchrist C.L.M."/>
            <person name="Chooi Y.-H."/>
        </authorList>
    </citation>
    <scope>NUCLEOTIDE SEQUENCE</scope>
    <source>
        <strain evidence="8">MST-FP2251</strain>
    </source>
</reference>
<dbReference type="GO" id="GO:0016020">
    <property type="term" value="C:membrane"/>
    <property type="evidence" value="ECO:0007669"/>
    <property type="project" value="UniProtKB-SubCell"/>
</dbReference>
<sequence length="493" mass="54033">MANNLPENQQPSSSKPSRANAYAIGMSIIITISSFAYGYAGAIIATTLTQPSFHKSMGLDSAPNAHSLIGAINGLYYGGGVVGAFIAGWMSNRWGRKISTTVGNILVLVAGAIMTGSVNSAMFIVFRFVSGVGSFMILATVPVWVAELAPPQIRGIIVDIHAVSMLAGYTVASYVGLGFYFVTSGDVWRGPMGLQVAWPLIVLCGMYWVPESPRFLVSRGRNDEAWTIIKRMHASKQDPTDEHGRREFHQIQKQIELDALLKRSYWEILKKPSLRRRVWMTILLEFAFMSSGILVVLNNGSIIWRDLGFDTVQILNFQAGFQLCGLVCQLIGMLFVDRVKRTWLIAGGLIGCAVAMTIEMVLQRFYLNTAVPHKAGLAAAATMIFLLQVTFAMLLDGATYFYVAEIWPTHLRSQGFAIGMATLCATNLTWLLAAPTALATIGWKFYLFFVCIPAASGVVVLWFYPDTLQKPLEEIAAMFGDEDVVGVSESEMS</sequence>
<feature type="transmembrane region" description="Helical" evidence="6">
    <location>
        <begin position="445"/>
        <end position="464"/>
    </location>
</feature>
<name>A0AAD4GWI4_ASPNN</name>
<accession>A0AAD4GWI4</accession>
<feature type="transmembrane region" description="Helical" evidence="6">
    <location>
        <begin position="278"/>
        <end position="297"/>
    </location>
</feature>
<keyword evidence="9" id="KW-1185">Reference proteome</keyword>
<dbReference type="AlphaFoldDB" id="A0AAD4GWI4"/>
<keyword evidence="4 6" id="KW-1133">Transmembrane helix</keyword>
<evidence type="ECO:0000256" key="6">
    <source>
        <dbReference type="SAM" id="Phobius"/>
    </source>
</evidence>
<dbReference type="Pfam" id="PF00083">
    <property type="entry name" value="Sugar_tr"/>
    <property type="match status" value="1"/>
</dbReference>
<feature type="domain" description="Major facilitator superfamily (MFS) profile" evidence="7">
    <location>
        <begin position="26"/>
        <end position="468"/>
    </location>
</feature>
<dbReference type="GO" id="GO:0005351">
    <property type="term" value="F:carbohydrate:proton symporter activity"/>
    <property type="evidence" value="ECO:0007669"/>
    <property type="project" value="TreeGrafter"/>
</dbReference>
<evidence type="ECO:0000259" key="7">
    <source>
        <dbReference type="PROSITE" id="PS50850"/>
    </source>
</evidence>
<dbReference type="InterPro" id="IPR005828">
    <property type="entry name" value="MFS_sugar_transport-like"/>
</dbReference>
<dbReference type="PROSITE" id="PS50850">
    <property type="entry name" value="MFS"/>
    <property type="match status" value="1"/>
</dbReference>
<proteinExistence type="inferred from homology"/>
<feature type="transmembrane region" description="Helical" evidence="6">
    <location>
        <begin position="343"/>
        <end position="366"/>
    </location>
</feature>
<evidence type="ECO:0000313" key="8">
    <source>
        <dbReference type="EMBL" id="KAF9891927.1"/>
    </source>
</evidence>
<feature type="transmembrane region" description="Helical" evidence="6">
    <location>
        <begin position="415"/>
        <end position="433"/>
    </location>
</feature>
<gene>
    <name evidence="8" type="ORF">FE257_002890</name>
</gene>
<feature type="transmembrane region" description="Helical" evidence="6">
    <location>
        <begin position="21"/>
        <end position="48"/>
    </location>
</feature>
<organism evidence="8 9">
    <name type="scientific">Aspergillus nanangensis</name>
    <dbReference type="NCBI Taxonomy" id="2582783"/>
    <lineage>
        <taxon>Eukaryota</taxon>
        <taxon>Fungi</taxon>
        <taxon>Dikarya</taxon>
        <taxon>Ascomycota</taxon>
        <taxon>Pezizomycotina</taxon>
        <taxon>Eurotiomycetes</taxon>
        <taxon>Eurotiomycetidae</taxon>
        <taxon>Eurotiales</taxon>
        <taxon>Aspergillaceae</taxon>
        <taxon>Aspergillus</taxon>
        <taxon>Aspergillus subgen. Circumdati</taxon>
    </lineage>
</organism>
<dbReference type="InterPro" id="IPR050360">
    <property type="entry name" value="MFS_Sugar_Transporters"/>
</dbReference>
<feature type="transmembrane region" description="Helical" evidence="6">
    <location>
        <begin position="124"/>
        <end position="145"/>
    </location>
</feature>
<dbReference type="PANTHER" id="PTHR48022">
    <property type="entry name" value="PLASTIDIC GLUCOSE TRANSPORTER 4"/>
    <property type="match status" value="1"/>
</dbReference>
<feature type="transmembrane region" description="Helical" evidence="6">
    <location>
        <begin position="101"/>
        <end position="118"/>
    </location>
</feature>
<feature type="transmembrane region" description="Helical" evidence="6">
    <location>
        <begin position="68"/>
        <end position="89"/>
    </location>
</feature>
<feature type="transmembrane region" description="Helical" evidence="6">
    <location>
        <begin position="378"/>
        <end position="403"/>
    </location>
</feature>